<dbReference type="OrthoDB" id="3686891at2759"/>
<evidence type="ECO:0000313" key="2">
    <source>
        <dbReference type="EMBL" id="CBX89948.1"/>
    </source>
</evidence>
<sequence>MDQSPRPTERGLCHDGYNFSNPSVDSHDAPRPIGKLQKSTIQRIAAFEPLHNPAFGQHCGYANDYSHPYRPNVILDVQGKPKNDPYFPENNLRFADRNDSNFRCAVENHAVASSPGGWNRSARREIQHLHEPPAEPHNSHHRSFSFPLPTIAPMHSSTHPESRHSSAPPQAAGYSKYDCFRNRFESSETAKEFRHTSMRFDRTPCKAPQDDPTIEEVESDRRRNVERIYNAMTRGDIAKDNEGSTAMKRWVYDANYPSALVEAYAHKVFDAMLEQVKLGFRGWNQNDYVVDERKGEDDDRDVDCAGRLDNIISALEHEKSICENVMSSSNQIRMFVNAPKAYSKRKDQNRVGNGKRPNAKGLVAGSSESPAKKRRTGGHTRNRSSTLSDLPSSRGTTPRESYDKLGLPFCAPQFQGRGNVSSSPPFSFAPLAPAFHRRMGLAHSTSFGQLLSNTRPPSMMSHMAPVTRMASVPATLQSPFMSPSNQSHSHFSTPVMPDAPKRSNSWQNTDIFDPPIQIDVSCPERNDSPLFNDMTDWDSRDVVYTQSLQDANLFVQHPEAGVCMADLERVDSHQDGDMASGEDFTTFWNQQRGVQQFPFDDPPSNQQQ</sequence>
<dbReference type="EMBL" id="FP929114">
    <property type="protein sequence ID" value="CBX89948.1"/>
    <property type="molecule type" value="Genomic_DNA"/>
</dbReference>
<dbReference type="OMA" id="NAPKAYS"/>
<organism evidence="3">
    <name type="scientific">Leptosphaeria maculans (strain JN3 / isolate v23.1.3 / race Av1-4-5-6-7-8)</name>
    <name type="common">Blackleg fungus</name>
    <name type="synonym">Phoma lingam</name>
    <dbReference type="NCBI Taxonomy" id="985895"/>
    <lineage>
        <taxon>Eukaryota</taxon>
        <taxon>Fungi</taxon>
        <taxon>Dikarya</taxon>
        <taxon>Ascomycota</taxon>
        <taxon>Pezizomycotina</taxon>
        <taxon>Dothideomycetes</taxon>
        <taxon>Pleosporomycetidae</taxon>
        <taxon>Pleosporales</taxon>
        <taxon>Pleosporineae</taxon>
        <taxon>Leptosphaeriaceae</taxon>
        <taxon>Plenodomus</taxon>
        <taxon>Plenodomus lingam/Leptosphaeria maculans species complex</taxon>
    </lineage>
</organism>
<evidence type="ECO:0000313" key="3">
    <source>
        <dbReference type="Proteomes" id="UP000002668"/>
    </source>
</evidence>
<protein>
    <submittedName>
        <fullName evidence="2">Uncharacterized protein</fullName>
    </submittedName>
</protein>
<evidence type="ECO:0000256" key="1">
    <source>
        <dbReference type="SAM" id="MobiDB-lite"/>
    </source>
</evidence>
<dbReference type="RefSeq" id="XP_003836962.1">
    <property type="nucleotide sequence ID" value="XM_003836914.1"/>
</dbReference>
<keyword evidence="3" id="KW-1185">Reference proteome</keyword>
<reference evidence="3" key="1">
    <citation type="journal article" date="2011" name="Nat. Commun.">
        <title>Effector diversification within compartments of the Leptosphaeria maculans genome affected by Repeat-Induced Point mutations.</title>
        <authorList>
            <person name="Rouxel T."/>
            <person name="Grandaubert J."/>
            <person name="Hane J.K."/>
            <person name="Hoede C."/>
            <person name="van de Wouw A.P."/>
            <person name="Couloux A."/>
            <person name="Dominguez V."/>
            <person name="Anthouard V."/>
            <person name="Bally P."/>
            <person name="Bourras S."/>
            <person name="Cozijnsen A.J."/>
            <person name="Ciuffetti L.M."/>
            <person name="Degrave A."/>
            <person name="Dilmaghani A."/>
            <person name="Duret L."/>
            <person name="Fudal I."/>
            <person name="Goodwin S.B."/>
            <person name="Gout L."/>
            <person name="Glaser N."/>
            <person name="Linglin J."/>
            <person name="Kema G.H.J."/>
            <person name="Lapalu N."/>
            <person name="Lawrence C.B."/>
            <person name="May K."/>
            <person name="Meyer M."/>
            <person name="Ollivier B."/>
            <person name="Poulain J."/>
            <person name="Schoch C.L."/>
            <person name="Simon A."/>
            <person name="Spatafora J.W."/>
            <person name="Stachowiak A."/>
            <person name="Turgeon B.G."/>
            <person name="Tyler B.M."/>
            <person name="Vincent D."/>
            <person name="Weissenbach J."/>
            <person name="Amselem J."/>
            <person name="Quesneville H."/>
            <person name="Oliver R.P."/>
            <person name="Wincker P."/>
            <person name="Balesdent M.-H."/>
            <person name="Howlett B.J."/>
        </authorList>
    </citation>
    <scope>NUCLEOTIDE SEQUENCE [LARGE SCALE GENOMIC DNA]</scope>
    <source>
        <strain evidence="3">JN3 / isolate v23.1.3 / race Av1-4-5-6-7-8</strain>
    </source>
</reference>
<accession>E4ZQ38</accession>
<dbReference type="GeneID" id="13283090"/>
<dbReference type="STRING" id="985895.E4ZQ38"/>
<feature type="compositionally biased region" description="Basic residues" evidence="1">
    <location>
        <begin position="372"/>
        <end position="382"/>
    </location>
</feature>
<feature type="region of interest" description="Disordered" evidence="1">
    <location>
        <begin position="339"/>
        <end position="404"/>
    </location>
</feature>
<feature type="compositionally biased region" description="Polar residues" evidence="1">
    <location>
        <begin position="383"/>
        <end position="399"/>
    </location>
</feature>
<dbReference type="AlphaFoldDB" id="E4ZQ38"/>
<dbReference type="VEuPathDB" id="FungiDB:LEMA_P124380.1"/>
<dbReference type="HOGENOM" id="CLU_477482_0_0_1"/>
<gene>
    <name evidence="2" type="ORF">LEMA_P124380.1</name>
</gene>
<dbReference type="eggNOG" id="ENOG502SYDX">
    <property type="taxonomic scope" value="Eukaryota"/>
</dbReference>
<name>E4ZQ38_LEPMJ</name>
<dbReference type="InParanoid" id="E4ZQ38"/>
<proteinExistence type="predicted"/>
<feature type="region of interest" description="Disordered" evidence="1">
    <location>
        <begin position="1"/>
        <end position="31"/>
    </location>
</feature>
<dbReference type="Proteomes" id="UP000002668">
    <property type="component" value="Genome"/>
</dbReference>